<dbReference type="AlphaFoldDB" id="A0A6F9DA88"/>
<evidence type="ECO:0000313" key="2">
    <source>
        <dbReference type="EMBL" id="CAB3237792.1"/>
    </source>
</evidence>
<sequence length="250" mass="26755">MGRFDNLVALVTGSTEGIGFAIARKLAQDGAHVVVSSRKQTNVDRAVKSLKYENLSVTGMVCHVAKKEDRKALLDRIVQKLRRLDILVLNAAVNPYFGSVLQTPEPAYDKIMDINVKATFMLIQESVPLIMKQGKGSVVIVSSFGGYNPNEALGIYSMSKTALLGLTKALVNELAESNIRVNCIAPGIIRTKFSKALLQAGDEAVAERVGVKRIGEPADCAGIVSFLCSDEASYINGETVVVAGGANSRL</sequence>
<comment type="similarity">
    <text evidence="1">Belongs to the short-chain dehydrogenases/reductases (SDR) family.</text>
</comment>
<name>A0A6F9DA88_9ASCI</name>
<dbReference type="PRINTS" id="PR00081">
    <property type="entry name" value="GDHRDH"/>
</dbReference>
<proteinExistence type="evidence at transcript level"/>
<dbReference type="InterPro" id="IPR036291">
    <property type="entry name" value="NAD(P)-bd_dom_sf"/>
</dbReference>
<reference evidence="2" key="1">
    <citation type="submission" date="2020-04" db="EMBL/GenBank/DDBJ databases">
        <authorList>
            <person name="Neveu A P."/>
        </authorList>
    </citation>
    <scope>NUCLEOTIDE SEQUENCE</scope>
    <source>
        <tissue evidence="2">Whole embryo</tissue>
    </source>
</reference>
<evidence type="ECO:0000256" key="1">
    <source>
        <dbReference type="ARBA" id="ARBA00006484"/>
    </source>
</evidence>
<accession>A0A6F9DA88</accession>
<dbReference type="InterPro" id="IPR002347">
    <property type="entry name" value="SDR_fam"/>
</dbReference>
<dbReference type="NCBIfam" id="NF005559">
    <property type="entry name" value="PRK07231.1"/>
    <property type="match status" value="1"/>
</dbReference>
<dbReference type="EMBL" id="LR784502">
    <property type="protein sequence ID" value="CAB3237792.1"/>
    <property type="molecule type" value="mRNA"/>
</dbReference>
<protein>
    <submittedName>
        <fullName evidence="2">Dehydrogenase/reductase SDR family member 4-like</fullName>
    </submittedName>
</protein>
<gene>
    <name evidence="2" type="primary">Dhrs4-003</name>
</gene>
<dbReference type="PRINTS" id="PR00080">
    <property type="entry name" value="SDRFAMILY"/>
</dbReference>
<dbReference type="PANTHER" id="PTHR43943">
    <property type="entry name" value="DEHYDROGENASE/REDUCTASE (SDR FAMILY) MEMBER 4"/>
    <property type="match status" value="1"/>
</dbReference>
<dbReference type="Pfam" id="PF13561">
    <property type="entry name" value="adh_short_C2"/>
    <property type="match status" value="1"/>
</dbReference>
<dbReference type="PANTHER" id="PTHR43943:SF2">
    <property type="entry name" value="DEHYDROGENASE_REDUCTASE 4"/>
    <property type="match status" value="1"/>
</dbReference>
<dbReference type="SUPFAM" id="SSF51735">
    <property type="entry name" value="NAD(P)-binding Rossmann-fold domains"/>
    <property type="match status" value="1"/>
</dbReference>
<dbReference type="Gene3D" id="3.40.50.720">
    <property type="entry name" value="NAD(P)-binding Rossmann-like Domain"/>
    <property type="match status" value="1"/>
</dbReference>
<dbReference type="GO" id="GO:0004090">
    <property type="term" value="F:carbonyl reductase (NADPH) activity"/>
    <property type="evidence" value="ECO:0007669"/>
    <property type="project" value="TreeGrafter"/>
</dbReference>
<organism evidence="2">
    <name type="scientific">Phallusia mammillata</name>
    <dbReference type="NCBI Taxonomy" id="59560"/>
    <lineage>
        <taxon>Eukaryota</taxon>
        <taxon>Metazoa</taxon>
        <taxon>Chordata</taxon>
        <taxon>Tunicata</taxon>
        <taxon>Ascidiacea</taxon>
        <taxon>Phlebobranchia</taxon>
        <taxon>Ascidiidae</taxon>
        <taxon>Phallusia</taxon>
    </lineage>
</organism>
<dbReference type="FunFam" id="3.40.50.720:FF:000084">
    <property type="entry name" value="Short-chain dehydrogenase reductase"/>
    <property type="match status" value="1"/>
</dbReference>